<dbReference type="EMBL" id="UOGJ01000068">
    <property type="protein sequence ID" value="VAX35651.1"/>
    <property type="molecule type" value="Genomic_DNA"/>
</dbReference>
<reference evidence="1" key="1">
    <citation type="submission" date="2018-06" db="EMBL/GenBank/DDBJ databases">
        <authorList>
            <person name="Zhirakovskaya E."/>
        </authorList>
    </citation>
    <scope>NUCLEOTIDE SEQUENCE</scope>
</reference>
<sequence>MSDLKFPIIKNTNAAKKILSIDEYLKFVQFHLKYTFDEKAYAKWKKILPVNVPFSMK</sequence>
<protein>
    <submittedName>
        <fullName evidence="1">Uncharacterized protein</fullName>
    </submittedName>
</protein>
<name>A0A3B1D9Y1_9ZZZZ</name>
<accession>A0A3B1D9Y1</accession>
<gene>
    <name evidence="1" type="ORF">MNBD_UNCLBAC01-283</name>
</gene>
<evidence type="ECO:0000313" key="1">
    <source>
        <dbReference type="EMBL" id="VAX35651.1"/>
    </source>
</evidence>
<proteinExistence type="predicted"/>
<organism evidence="1">
    <name type="scientific">hydrothermal vent metagenome</name>
    <dbReference type="NCBI Taxonomy" id="652676"/>
    <lineage>
        <taxon>unclassified sequences</taxon>
        <taxon>metagenomes</taxon>
        <taxon>ecological metagenomes</taxon>
    </lineage>
</organism>
<dbReference type="AlphaFoldDB" id="A0A3B1D9Y1"/>